<evidence type="ECO:0000313" key="3">
    <source>
        <dbReference type="Proteomes" id="UP000235965"/>
    </source>
</evidence>
<feature type="domain" description="Reverse transcriptase" evidence="1">
    <location>
        <begin position="14"/>
        <end position="110"/>
    </location>
</feature>
<organism evidence="2 3">
    <name type="scientific">Cryptotermes secundus</name>
    <dbReference type="NCBI Taxonomy" id="105785"/>
    <lineage>
        <taxon>Eukaryota</taxon>
        <taxon>Metazoa</taxon>
        <taxon>Ecdysozoa</taxon>
        <taxon>Arthropoda</taxon>
        <taxon>Hexapoda</taxon>
        <taxon>Insecta</taxon>
        <taxon>Pterygota</taxon>
        <taxon>Neoptera</taxon>
        <taxon>Polyneoptera</taxon>
        <taxon>Dictyoptera</taxon>
        <taxon>Blattodea</taxon>
        <taxon>Blattoidea</taxon>
        <taxon>Termitoidae</taxon>
        <taxon>Kalotermitidae</taxon>
        <taxon>Cryptotermitinae</taxon>
        <taxon>Cryptotermes</taxon>
    </lineage>
</organism>
<dbReference type="EMBL" id="NEVH01018521">
    <property type="protein sequence ID" value="PNF23238.1"/>
    <property type="molecule type" value="Genomic_DNA"/>
</dbReference>
<evidence type="ECO:0000259" key="1">
    <source>
        <dbReference type="Pfam" id="PF00078"/>
    </source>
</evidence>
<accession>A0A2J7Q3S2</accession>
<sequence>MQNFSTVRQVVHSVPSNLIRLIAATLHNTKAKVKINGDLSEGFQISCGVKQGHPLSASLFILVIDEIIKSLDVRGNISTRLKQCCAYTDVIFIIARTKQTLINTFEELKKPFGPSRNADGSWRIKTNDKLDNLIKGRNTVNFIKAQRISWLGHFSSMEAGQTVKIIHVWQAHAIRKRGKPKVR</sequence>
<dbReference type="AlphaFoldDB" id="A0A2J7Q3S2"/>
<gene>
    <name evidence="2" type="ORF">B7P43_G18273</name>
</gene>
<dbReference type="InterPro" id="IPR000477">
    <property type="entry name" value="RT_dom"/>
</dbReference>
<dbReference type="InParanoid" id="A0A2J7Q3S2"/>
<dbReference type="Proteomes" id="UP000235965">
    <property type="component" value="Unassembled WGS sequence"/>
</dbReference>
<name>A0A2J7Q3S2_9NEOP</name>
<protein>
    <recommendedName>
        <fullName evidence="1">Reverse transcriptase domain-containing protein</fullName>
    </recommendedName>
</protein>
<proteinExistence type="predicted"/>
<reference evidence="2 3" key="1">
    <citation type="submission" date="2017-12" db="EMBL/GenBank/DDBJ databases">
        <title>Hemimetabolous genomes reveal molecular basis of termite eusociality.</title>
        <authorList>
            <person name="Harrison M.C."/>
            <person name="Jongepier E."/>
            <person name="Robertson H.M."/>
            <person name="Arning N."/>
            <person name="Bitard-Feildel T."/>
            <person name="Chao H."/>
            <person name="Childers C.P."/>
            <person name="Dinh H."/>
            <person name="Doddapaneni H."/>
            <person name="Dugan S."/>
            <person name="Gowin J."/>
            <person name="Greiner C."/>
            <person name="Han Y."/>
            <person name="Hu H."/>
            <person name="Hughes D.S.T."/>
            <person name="Huylmans A.-K."/>
            <person name="Kemena C."/>
            <person name="Kremer L.P.M."/>
            <person name="Lee S.L."/>
            <person name="Lopez-Ezquerra A."/>
            <person name="Mallet L."/>
            <person name="Monroy-Kuhn J.M."/>
            <person name="Moser A."/>
            <person name="Murali S.C."/>
            <person name="Muzny D.M."/>
            <person name="Otani S."/>
            <person name="Piulachs M.-D."/>
            <person name="Poelchau M."/>
            <person name="Qu J."/>
            <person name="Schaub F."/>
            <person name="Wada-Katsumata A."/>
            <person name="Worley K.C."/>
            <person name="Xie Q."/>
            <person name="Ylla G."/>
            <person name="Poulsen M."/>
            <person name="Gibbs R.A."/>
            <person name="Schal C."/>
            <person name="Richards S."/>
            <person name="Belles X."/>
            <person name="Korb J."/>
            <person name="Bornberg-Bauer E."/>
        </authorList>
    </citation>
    <scope>NUCLEOTIDE SEQUENCE [LARGE SCALE GENOMIC DNA]</scope>
    <source>
        <tissue evidence="2">Whole body</tissue>
    </source>
</reference>
<dbReference type="Pfam" id="PF00078">
    <property type="entry name" value="RVT_1"/>
    <property type="match status" value="1"/>
</dbReference>
<evidence type="ECO:0000313" key="2">
    <source>
        <dbReference type="EMBL" id="PNF23238.1"/>
    </source>
</evidence>
<keyword evidence="3" id="KW-1185">Reference proteome</keyword>
<comment type="caution">
    <text evidence="2">The sequence shown here is derived from an EMBL/GenBank/DDBJ whole genome shotgun (WGS) entry which is preliminary data.</text>
</comment>